<reference evidence="1 2" key="1">
    <citation type="submission" date="2016-10" db="EMBL/GenBank/DDBJ databases">
        <authorList>
            <person name="de Groot N.N."/>
        </authorList>
    </citation>
    <scope>NUCLEOTIDE SEQUENCE [LARGE SCALE GENOMIC DNA]</scope>
    <source>
        <strain evidence="1 2">CGMCC 1.12333</strain>
    </source>
</reference>
<sequence length="196" mass="21953">MPIVIIVKKEIENSSVWKTYKSHKETSITLPSHHAIDLIHAFNNGVEVLKMLINIEQFIDFSHSYSFLLDNHEYTDALPSFQNTKNTTVGQLVNKIETEFGTGLNFIADTYANFVYFDLSGTDINVDIIANNNLKPGCFSIPFIKALLTITPNINASSPVSLSNAIIDNMESTFIQLANKYYDFSHNPTMAGIRGK</sequence>
<dbReference type="EMBL" id="FPBK01000006">
    <property type="protein sequence ID" value="SFU52969.1"/>
    <property type="molecule type" value="Genomic_DNA"/>
</dbReference>
<protein>
    <submittedName>
        <fullName evidence="1">Uncharacterized protein</fullName>
    </submittedName>
</protein>
<gene>
    <name evidence="1" type="ORF">SAMN05216480_10659</name>
</gene>
<keyword evidence="2" id="KW-1185">Reference proteome</keyword>
<organism evidence="1 2">
    <name type="scientific">Pustulibacterium marinum</name>
    <dbReference type="NCBI Taxonomy" id="1224947"/>
    <lineage>
        <taxon>Bacteria</taxon>
        <taxon>Pseudomonadati</taxon>
        <taxon>Bacteroidota</taxon>
        <taxon>Flavobacteriia</taxon>
        <taxon>Flavobacteriales</taxon>
        <taxon>Flavobacteriaceae</taxon>
        <taxon>Pustulibacterium</taxon>
    </lineage>
</organism>
<dbReference type="Proteomes" id="UP000199138">
    <property type="component" value="Unassembled WGS sequence"/>
</dbReference>
<dbReference type="STRING" id="1224947.SAMN05216480_10659"/>
<dbReference type="AlphaFoldDB" id="A0A1I7GX22"/>
<proteinExistence type="predicted"/>
<evidence type="ECO:0000313" key="2">
    <source>
        <dbReference type="Proteomes" id="UP000199138"/>
    </source>
</evidence>
<dbReference type="RefSeq" id="WP_093024954.1">
    <property type="nucleotide sequence ID" value="NZ_FPBK01000006.1"/>
</dbReference>
<accession>A0A1I7GX22</accession>
<evidence type="ECO:0000313" key="1">
    <source>
        <dbReference type="EMBL" id="SFU52969.1"/>
    </source>
</evidence>
<name>A0A1I7GX22_9FLAO</name>